<evidence type="ECO:0000313" key="2">
    <source>
        <dbReference type="Proteomes" id="UP000319596"/>
    </source>
</evidence>
<dbReference type="EMBL" id="MN096369">
    <property type="protein sequence ID" value="QDK02732.1"/>
    <property type="molecule type" value="Genomic_DNA"/>
</dbReference>
<proteinExistence type="predicted"/>
<sequence>MRVEFVKWTGFVVRARKGGHLMGEMHTGWGRQTARWRADPKRWSLTSGAVILAISRASTAKEPPLTASQIVEAVLKTPEPYKTAEDHEIWEKSRLLLDSPAEILDLLSVLCGEGDNYPEAPVYTDGTVFMLTEAGKAAAEQMDSDWRQYCGKRLAEKPAGIRAL</sequence>
<dbReference type="KEGG" id="vg:77924776"/>
<dbReference type="GeneID" id="77924776"/>
<reference evidence="1 2" key="1">
    <citation type="submission" date="2019-06" db="EMBL/GenBank/DDBJ databases">
        <authorList>
            <person name="Burns M.A."/>
            <person name="Hill G.C."/>
            <person name="Wesley B.E."/>
            <person name="Womack T.V."/>
            <person name="Krukonis G.P."/>
            <person name="Delesalle V.A."/>
            <person name="Garlena R.A."/>
            <person name="Russell D.A."/>
            <person name="Pope W.H."/>
            <person name="Jacobs-Sera D."/>
            <person name="Hatfull G.F."/>
        </authorList>
    </citation>
    <scope>NUCLEOTIDE SEQUENCE [LARGE SCALE GENOMIC DNA]</scope>
</reference>
<gene>
    <name evidence="1" type="primary">216</name>
    <name evidence="1" type="ORF">SEA_PHENDRIX_216</name>
</gene>
<protein>
    <submittedName>
        <fullName evidence="1">Uncharacterized protein</fullName>
    </submittedName>
</protein>
<organism evidence="1 2">
    <name type="scientific">Gordonia phage Phendrix</name>
    <dbReference type="NCBI Taxonomy" id="2593335"/>
    <lineage>
        <taxon>Viruses</taxon>
        <taxon>Duplodnaviria</taxon>
        <taxon>Heunggongvirae</taxon>
        <taxon>Uroviricota</taxon>
        <taxon>Caudoviricetes</taxon>
        <taxon>Godonkavirus</taxon>
        <taxon>Godonkavirus phendrix</taxon>
    </lineage>
</organism>
<dbReference type="RefSeq" id="YP_010649230.1">
    <property type="nucleotide sequence ID" value="NC_070764.1"/>
</dbReference>
<dbReference type="Proteomes" id="UP000319596">
    <property type="component" value="Segment"/>
</dbReference>
<keyword evidence="2" id="KW-1185">Reference proteome</keyword>
<accession>A0A514U1D4</accession>
<evidence type="ECO:0000313" key="1">
    <source>
        <dbReference type="EMBL" id="QDK02732.1"/>
    </source>
</evidence>
<name>A0A514U1D4_9CAUD</name>